<keyword evidence="1" id="KW-0472">Membrane</keyword>
<sequence>MVARSAANESEGAAEFEPLPTYLELALAAATAHDAPKRRRRKGFFLWRLSSTERAIAFAIAGLALYGLALIGDGFLLKAKAELIDIKTTGAVQPANTKPLLQSE</sequence>
<dbReference type="EMBL" id="JACIFY010000006">
    <property type="protein sequence ID" value="MBB4235536.1"/>
    <property type="molecule type" value="Genomic_DNA"/>
</dbReference>
<keyword evidence="1" id="KW-1133">Transmembrane helix</keyword>
<comment type="caution">
    <text evidence="2">The sequence shown here is derived from an EMBL/GenBank/DDBJ whole genome shotgun (WGS) entry which is preliminary data.</text>
</comment>
<proteinExistence type="predicted"/>
<name>A0A7W6R2K5_9HYPH</name>
<feature type="transmembrane region" description="Helical" evidence="1">
    <location>
        <begin position="55"/>
        <end position="77"/>
    </location>
</feature>
<gene>
    <name evidence="2" type="ORF">GGD57_002104</name>
</gene>
<dbReference type="Proteomes" id="UP000540909">
    <property type="component" value="Unassembled WGS sequence"/>
</dbReference>
<dbReference type="GO" id="GO:0016787">
    <property type="term" value="F:hydrolase activity"/>
    <property type="evidence" value="ECO:0007669"/>
    <property type="project" value="UniProtKB-KW"/>
</dbReference>
<protein>
    <submittedName>
        <fullName evidence="2">Sortase A</fullName>
        <ecNumber evidence="2">3.4.22.70</ecNumber>
    </submittedName>
</protein>
<evidence type="ECO:0000313" key="3">
    <source>
        <dbReference type="Proteomes" id="UP000540909"/>
    </source>
</evidence>
<keyword evidence="2" id="KW-0378">Hydrolase</keyword>
<organism evidence="2 3">
    <name type="scientific">Rhizobium esperanzae</name>
    <dbReference type="NCBI Taxonomy" id="1967781"/>
    <lineage>
        <taxon>Bacteria</taxon>
        <taxon>Pseudomonadati</taxon>
        <taxon>Pseudomonadota</taxon>
        <taxon>Alphaproteobacteria</taxon>
        <taxon>Hyphomicrobiales</taxon>
        <taxon>Rhizobiaceae</taxon>
        <taxon>Rhizobium/Agrobacterium group</taxon>
        <taxon>Rhizobium</taxon>
    </lineage>
</organism>
<accession>A0A7W6R2K5</accession>
<dbReference type="EC" id="3.4.22.70" evidence="2"/>
<evidence type="ECO:0000313" key="2">
    <source>
        <dbReference type="EMBL" id="MBB4235536.1"/>
    </source>
</evidence>
<evidence type="ECO:0000256" key="1">
    <source>
        <dbReference type="SAM" id="Phobius"/>
    </source>
</evidence>
<keyword evidence="1" id="KW-0812">Transmembrane</keyword>
<reference evidence="2 3" key="1">
    <citation type="submission" date="2020-08" db="EMBL/GenBank/DDBJ databases">
        <title>Genomic Encyclopedia of Type Strains, Phase IV (KMG-V): Genome sequencing to study the core and pangenomes of soil and plant-associated prokaryotes.</title>
        <authorList>
            <person name="Whitman W."/>
        </authorList>
    </citation>
    <scope>NUCLEOTIDE SEQUENCE [LARGE SCALE GENOMIC DNA]</scope>
    <source>
        <strain evidence="2 3">SEMIA 4089</strain>
    </source>
</reference>
<dbReference type="AlphaFoldDB" id="A0A7W6R2K5"/>